<dbReference type="AlphaFoldDB" id="A0AA37SU14"/>
<evidence type="ECO:0000313" key="4">
    <source>
        <dbReference type="Proteomes" id="UP001156666"/>
    </source>
</evidence>
<keyword evidence="4" id="KW-1185">Reference proteome</keyword>
<proteinExistence type="predicted"/>
<reference evidence="3" key="1">
    <citation type="journal article" date="2014" name="Int. J. Syst. Evol. Microbiol.">
        <title>Complete genome sequence of Corynebacterium casei LMG S-19264T (=DSM 44701T), isolated from a smear-ripened cheese.</title>
        <authorList>
            <consortium name="US DOE Joint Genome Institute (JGI-PGF)"/>
            <person name="Walter F."/>
            <person name="Albersmeier A."/>
            <person name="Kalinowski J."/>
            <person name="Ruckert C."/>
        </authorList>
    </citation>
    <scope>NUCLEOTIDE SEQUENCE</scope>
    <source>
        <strain evidence="3">NBRC 108769</strain>
    </source>
</reference>
<dbReference type="SUPFAM" id="SSF51182">
    <property type="entry name" value="RmlC-like cupins"/>
    <property type="match status" value="1"/>
</dbReference>
<dbReference type="GO" id="GO:0016853">
    <property type="term" value="F:isomerase activity"/>
    <property type="evidence" value="ECO:0007669"/>
    <property type="project" value="UniProtKB-KW"/>
</dbReference>
<keyword evidence="3" id="KW-0413">Isomerase</keyword>
<dbReference type="PANTHER" id="PTHR42742:SF3">
    <property type="entry name" value="FRUCTOKINASE"/>
    <property type="match status" value="1"/>
</dbReference>
<dbReference type="EMBL" id="BSOH01000023">
    <property type="protein sequence ID" value="GLR18741.1"/>
    <property type="molecule type" value="Genomic_DNA"/>
</dbReference>
<dbReference type="Proteomes" id="UP001156666">
    <property type="component" value="Unassembled WGS sequence"/>
</dbReference>
<dbReference type="InterPro" id="IPR011051">
    <property type="entry name" value="RmlC_Cupin_sf"/>
</dbReference>
<name>A0AA37SU14_9BACT</name>
<dbReference type="Gene3D" id="2.60.120.10">
    <property type="entry name" value="Jelly Rolls"/>
    <property type="match status" value="1"/>
</dbReference>
<dbReference type="PANTHER" id="PTHR42742">
    <property type="entry name" value="TRANSCRIPTIONAL REPRESSOR MPRA"/>
    <property type="match status" value="1"/>
</dbReference>
<evidence type="ECO:0000313" key="3">
    <source>
        <dbReference type="EMBL" id="GLR18741.1"/>
    </source>
</evidence>
<reference evidence="3" key="2">
    <citation type="submission" date="2023-01" db="EMBL/GenBank/DDBJ databases">
        <title>Draft genome sequence of Portibacter lacus strain NBRC 108769.</title>
        <authorList>
            <person name="Sun Q."/>
            <person name="Mori K."/>
        </authorList>
    </citation>
    <scope>NUCLEOTIDE SEQUENCE</scope>
    <source>
        <strain evidence="3">NBRC 108769</strain>
    </source>
</reference>
<keyword evidence="1" id="KW-0479">Metal-binding</keyword>
<gene>
    <name evidence="3" type="ORF">GCM10007940_33570</name>
</gene>
<accession>A0AA37SU14</accession>
<dbReference type="CDD" id="cd07010">
    <property type="entry name" value="cupin_PMI_type_I_N_bac"/>
    <property type="match status" value="1"/>
</dbReference>
<keyword evidence="2" id="KW-0862">Zinc</keyword>
<dbReference type="InterPro" id="IPR051804">
    <property type="entry name" value="Carb_Metab_Reg_Kinase/Isom"/>
</dbReference>
<evidence type="ECO:0000256" key="2">
    <source>
        <dbReference type="ARBA" id="ARBA00022833"/>
    </source>
</evidence>
<comment type="caution">
    <text evidence="3">The sequence shown here is derived from an EMBL/GenBank/DDBJ whole genome shotgun (WGS) entry which is preliminary data.</text>
</comment>
<dbReference type="InterPro" id="IPR014710">
    <property type="entry name" value="RmlC-like_jellyroll"/>
</dbReference>
<organism evidence="3 4">
    <name type="scientific">Portibacter lacus</name>
    <dbReference type="NCBI Taxonomy" id="1099794"/>
    <lineage>
        <taxon>Bacteria</taxon>
        <taxon>Pseudomonadati</taxon>
        <taxon>Bacteroidota</taxon>
        <taxon>Saprospiria</taxon>
        <taxon>Saprospirales</taxon>
        <taxon>Haliscomenobacteraceae</taxon>
        <taxon>Portibacter</taxon>
    </lineage>
</organism>
<dbReference type="RefSeq" id="WP_348535574.1">
    <property type="nucleotide sequence ID" value="NZ_BSOH01000023.1"/>
</dbReference>
<evidence type="ECO:0000256" key="1">
    <source>
        <dbReference type="ARBA" id="ARBA00022723"/>
    </source>
</evidence>
<protein>
    <submittedName>
        <fullName evidence="3">Mannose-6-phosphate isomerase</fullName>
    </submittedName>
</protein>
<sequence length="582" mass="66318">MEPNYDKFPVVKIDGNENVQVGWENISNLIEAKIDDGAKHIVVECYHGVNEKPLENILKTKFQDALIINSSSVYKTQEEIDAITFPDVTDDRIFGRITNLKIKDLFDDFKLEIARLKIEKTSGPVIVFGIGASVILEDPLLFIYVDMARWEIQMRMRKGEVSNIGTDNYILDVVRRYKRAFFVDWRICDAIKKETFAHWDFVIDANKEEEPKIIPKATLDKALGQTVSQPFRLVPFFDPGPWGGQWMREVIGLSKDEPNFAWGFDCVPEENSVLFQIGDETLEFPASNLVFFQTTSLLGEMVEKRFGAEFPIRFDFLDTMDGGNLSLQVHPSDEYIKAEFNMDYTQDESYYILDAEDDGIVYLGLKEGINPDEMIAALNDAQQPGNTFDADKYTATWPAKKHDHFLIPAGTVHCSAKNTMVLEISATPYIFTFKLWDWDRLGLDGLPRPINIERGSKNIKWDRDEKWVKENLIDQVEVLESGDGYKSEKTGLHESEFIETVRTWFSKKVTHHTNGNLNVLNLVQGKEAIVESPTNQFQPFIIHFAETFVVPAAVGEYTITPHGPSEGSECATIKAYVKNESK</sequence>
<dbReference type="GO" id="GO:0046872">
    <property type="term" value="F:metal ion binding"/>
    <property type="evidence" value="ECO:0007669"/>
    <property type="project" value="UniProtKB-KW"/>
</dbReference>